<keyword evidence="5" id="KW-1185">Reference proteome</keyword>
<dbReference type="KEGG" id="ehn:H9Q80_07770"/>
<evidence type="ECO:0000259" key="3">
    <source>
        <dbReference type="SMART" id="SM01007"/>
    </source>
</evidence>
<keyword evidence="2 4" id="KW-0456">Lyase</keyword>
<organism evidence="4 5">
    <name type="scientific">[Eubacterium] hominis</name>
    <dbReference type="NCBI Taxonomy" id="2764325"/>
    <lineage>
        <taxon>Bacteria</taxon>
        <taxon>Bacillati</taxon>
        <taxon>Bacillota</taxon>
        <taxon>Erysipelotrichia</taxon>
        <taxon>Erysipelotrichales</taxon>
        <taxon>Erysipelotrichaceae</taxon>
        <taxon>Amedibacillus</taxon>
    </lineage>
</organism>
<dbReference type="Pfam" id="PF00596">
    <property type="entry name" value="Aldolase_II"/>
    <property type="match status" value="1"/>
</dbReference>
<sequence length="275" mass="31729">MKVLDAPFLKAYVDMADHGDQLGWHERNGGNFTYWLTKEEAESIQENLSYEDPWKDIGTEVPYLANEYFLISGTGRYFHNMKKDPANTAGIIQLDEVGKRYRICWGLTENGRPTSELPTHLMNMEVKARMTNNQNRVIYHCHCPNIIALTFILPLKSEIFTRELWEMMTECPIIFPQGLGVVEWMVPGGREIAIVTSKLMEQYDAIIWAHHGMFVSGMDFDSTFGLMHTIEKSAEMWIKVHSCVSKKQQTISVEGFKELAKAFNVSLDERFLYEK</sequence>
<dbReference type="Proteomes" id="UP000515856">
    <property type="component" value="Chromosome"/>
</dbReference>
<dbReference type="InterPro" id="IPR050197">
    <property type="entry name" value="Aldolase_class_II_sugar_metab"/>
</dbReference>
<evidence type="ECO:0000313" key="5">
    <source>
        <dbReference type="Proteomes" id="UP000515856"/>
    </source>
</evidence>
<dbReference type="AlphaFoldDB" id="A0A7G9GSP4"/>
<dbReference type="InterPro" id="IPR036409">
    <property type="entry name" value="Aldolase_II/adducin_N_sf"/>
</dbReference>
<evidence type="ECO:0000256" key="1">
    <source>
        <dbReference type="ARBA" id="ARBA00022723"/>
    </source>
</evidence>
<dbReference type="GO" id="GO:0019323">
    <property type="term" value="P:pentose catabolic process"/>
    <property type="evidence" value="ECO:0007669"/>
    <property type="project" value="TreeGrafter"/>
</dbReference>
<dbReference type="PANTHER" id="PTHR22789:SF0">
    <property type="entry name" value="3-OXO-TETRONATE 4-PHOSPHATE DECARBOXYLASE-RELATED"/>
    <property type="match status" value="1"/>
</dbReference>
<dbReference type="InterPro" id="IPR001303">
    <property type="entry name" value="Aldolase_II/adducin_N"/>
</dbReference>
<evidence type="ECO:0000313" key="4">
    <source>
        <dbReference type="EMBL" id="QNM13826.1"/>
    </source>
</evidence>
<dbReference type="EC" id="4.1.2.19" evidence="4"/>
<dbReference type="GO" id="GO:0005829">
    <property type="term" value="C:cytosol"/>
    <property type="evidence" value="ECO:0007669"/>
    <property type="project" value="TreeGrafter"/>
</dbReference>
<accession>A0A7G9GSP4</accession>
<dbReference type="EMBL" id="CP060636">
    <property type="protein sequence ID" value="QNM13826.1"/>
    <property type="molecule type" value="Genomic_DNA"/>
</dbReference>
<feature type="domain" description="Class II aldolase/adducin N-terminal" evidence="3">
    <location>
        <begin position="10"/>
        <end position="238"/>
    </location>
</feature>
<dbReference type="SMART" id="SM01007">
    <property type="entry name" value="Aldolase_II"/>
    <property type="match status" value="1"/>
</dbReference>
<dbReference type="GO" id="GO:0046872">
    <property type="term" value="F:metal ion binding"/>
    <property type="evidence" value="ECO:0007669"/>
    <property type="project" value="UniProtKB-KW"/>
</dbReference>
<name>A0A7G9GSP4_9FIRM</name>
<dbReference type="SUPFAM" id="SSF53639">
    <property type="entry name" value="AraD/HMP-PK domain-like"/>
    <property type="match status" value="1"/>
</dbReference>
<evidence type="ECO:0000256" key="2">
    <source>
        <dbReference type="ARBA" id="ARBA00023239"/>
    </source>
</evidence>
<keyword evidence="1" id="KW-0479">Metal-binding</keyword>
<protein>
    <submittedName>
        <fullName evidence="4">Rhamnulose-1-phosphate aldolase</fullName>
        <ecNumber evidence="4">4.1.2.19</ecNumber>
    </submittedName>
</protein>
<dbReference type="PANTHER" id="PTHR22789">
    <property type="entry name" value="FUCULOSE PHOSPHATE ALDOLASE"/>
    <property type="match status" value="1"/>
</dbReference>
<dbReference type="GO" id="GO:0008994">
    <property type="term" value="F:rhamnulose-1-phosphate aldolase activity"/>
    <property type="evidence" value="ECO:0007669"/>
    <property type="project" value="UniProtKB-EC"/>
</dbReference>
<reference evidence="4 5" key="1">
    <citation type="submission" date="2020-08" db="EMBL/GenBank/DDBJ databases">
        <authorList>
            <person name="Liu C."/>
            <person name="Sun Q."/>
        </authorList>
    </citation>
    <scope>NUCLEOTIDE SEQUENCE [LARGE SCALE GENOMIC DNA]</scope>
    <source>
        <strain evidence="4 5">NSJ-61</strain>
    </source>
</reference>
<dbReference type="Gene3D" id="3.40.225.10">
    <property type="entry name" value="Class II aldolase/adducin N-terminal domain"/>
    <property type="match status" value="1"/>
</dbReference>
<gene>
    <name evidence="4" type="primary">rhaD</name>
    <name evidence="4" type="ORF">H9Q80_07770</name>
</gene>
<dbReference type="NCBIfam" id="NF002963">
    <property type="entry name" value="PRK03634.1"/>
    <property type="match status" value="1"/>
</dbReference>
<proteinExistence type="predicted"/>
<dbReference type="RefSeq" id="WP_117536344.1">
    <property type="nucleotide sequence ID" value="NZ_CP060636.1"/>
</dbReference>